<dbReference type="KEGG" id="hpx:HMPREF0462_1377"/>
<evidence type="ECO:0000313" key="1">
    <source>
        <dbReference type="EMBL" id="AEE70981.1"/>
    </source>
</evidence>
<protein>
    <submittedName>
        <fullName evidence="1">Uncharacterized protein</fullName>
    </submittedName>
</protein>
<dbReference type="Proteomes" id="UP000008459">
    <property type="component" value="Chromosome"/>
</dbReference>
<reference evidence="1 2" key="1">
    <citation type="submission" date="2011-03" db="EMBL/GenBank/DDBJ databases">
        <authorList>
            <person name="Muzny D."/>
            <person name="Qin X."/>
            <person name="Deng J."/>
            <person name="Jiang H."/>
            <person name="Liu Y."/>
            <person name="Qu J."/>
            <person name="Song X.-Z."/>
            <person name="Zhang L."/>
            <person name="Thornton R."/>
            <person name="Coyle M."/>
            <person name="Francisco L."/>
            <person name="Jackson L."/>
            <person name="Javaid M."/>
            <person name="Korchina V."/>
            <person name="Kovar C."/>
            <person name="Mata R."/>
            <person name="Mathew T."/>
            <person name="Ngo R."/>
            <person name="Nguyen L."/>
            <person name="Nguyen N."/>
            <person name="Okwuonu G."/>
            <person name="Ongeri F."/>
            <person name="Pham C."/>
            <person name="Simmons D."/>
            <person name="Wilczek-Boney K."/>
            <person name="Hale W."/>
            <person name="Jakkamsetti A."/>
            <person name="Pham P."/>
            <person name="Ruth R."/>
            <person name="San Lucas F."/>
            <person name="Warren J."/>
            <person name="Zhang J."/>
            <person name="Zhao Z."/>
            <person name="Zhou C."/>
            <person name="Zhu D."/>
            <person name="Lee S."/>
            <person name="Bess C."/>
            <person name="Blankenburg K."/>
            <person name="Forbes L."/>
            <person name="Fu Q."/>
            <person name="Gubbala S."/>
            <person name="Hirani K."/>
            <person name="Jayaseelan J.C."/>
            <person name="Lara F."/>
            <person name="Munidasa M."/>
            <person name="Palculict T."/>
            <person name="Patil S."/>
            <person name="Pu L.-L."/>
            <person name="Saada N."/>
            <person name="Tang L."/>
            <person name="Weissenberger G."/>
            <person name="Zhu Y."/>
            <person name="Hemphill L."/>
            <person name="Shang Y."/>
            <person name="Youmans B."/>
            <person name="Ayvaz T."/>
            <person name="Ross M."/>
            <person name="Santibanez J."/>
            <person name="Aqrawi P."/>
            <person name="Gross S."/>
            <person name="Joshi V."/>
            <person name="Fowler G."/>
            <person name="Nazareth L."/>
            <person name="Reid J."/>
            <person name="Worley K."/>
            <person name="Petrosino J."/>
            <person name="Highlander S."/>
            <person name="Gibbs R."/>
            <person name="Gibbs R."/>
        </authorList>
    </citation>
    <scope>NUCLEOTIDE SEQUENCE [LARGE SCALE GENOMIC DNA]</scope>
    <source>
        <strain evidence="1 2">83</strain>
    </source>
</reference>
<evidence type="ECO:0000313" key="2">
    <source>
        <dbReference type="Proteomes" id="UP000008459"/>
    </source>
</evidence>
<dbReference type="AlphaFoldDB" id="F4D3E3"/>
<organism evidence="1 2">
    <name type="scientific">Helicobacter pylori 83</name>
    <dbReference type="NCBI Taxonomy" id="585538"/>
    <lineage>
        <taxon>Bacteria</taxon>
        <taxon>Pseudomonadati</taxon>
        <taxon>Campylobacterota</taxon>
        <taxon>Epsilonproteobacteria</taxon>
        <taxon>Campylobacterales</taxon>
        <taxon>Helicobacteraceae</taxon>
        <taxon>Helicobacter</taxon>
    </lineage>
</organism>
<gene>
    <name evidence="1" type="ORF">HMPREF0462_1377</name>
</gene>
<proteinExistence type="predicted"/>
<sequence>MFGNHFFQELKGLLVKVGLSLSFGCMRLNYRSLGGKMLCSFKQALKRFLKLNQRSINALLRQSLIPYIDLSWACDPSLRAFDML</sequence>
<dbReference type="EMBL" id="CP002605">
    <property type="protein sequence ID" value="AEE70981.1"/>
    <property type="molecule type" value="Genomic_DNA"/>
</dbReference>
<accession>F4D3E3</accession>
<dbReference type="HOGENOM" id="CLU_2522996_0_0_7"/>
<name>F4D3E3_HELPX</name>